<sequence length="115" mass="12287">MSPSEIASLIAAGGFFLLVLFLAVPILKLGKLIDRSSESLVQMTDELTPLVSELTVTLEETNRQLKKFDGISTDVAQVAKSFASMVAIFSSSIGGPMAKIAGFAEIVRKLVGKRK</sequence>
<dbReference type="InterPro" id="IPR009293">
    <property type="entry name" value="UPF0478"/>
</dbReference>
<proteinExistence type="predicted"/>
<organism evidence="3">
    <name type="scientific">freshwater metagenome</name>
    <dbReference type="NCBI Taxonomy" id="449393"/>
    <lineage>
        <taxon>unclassified sequences</taxon>
        <taxon>metagenomes</taxon>
        <taxon>ecological metagenomes</taxon>
    </lineage>
</organism>
<dbReference type="Pfam" id="PF06103">
    <property type="entry name" value="DUF948"/>
    <property type="match status" value="1"/>
</dbReference>
<protein>
    <submittedName>
        <fullName evidence="3">Unannotated protein</fullName>
    </submittedName>
</protein>
<keyword evidence="1" id="KW-1133">Transmembrane helix</keyword>
<reference evidence="3" key="1">
    <citation type="submission" date="2020-05" db="EMBL/GenBank/DDBJ databases">
        <authorList>
            <person name="Chiriac C."/>
            <person name="Salcher M."/>
            <person name="Ghai R."/>
            <person name="Kavagutti S V."/>
        </authorList>
    </citation>
    <scope>NUCLEOTIDE SEQUENCE</scope>
</reference>
<keyword evidence="1" id="KW-0472">Membrane</keyword>
<dbReference type="EMBL" id="CAEZVU010000106">
    <property type="protein sequence ID" value="CAB4637387.1"/>
    <property type="molecule type" value="Genomic_DNA"/>
</dbReference>
<evidence type="ECO:0000313" key="2">
    <source>
        <dbReference type="EMBL" id="CAB4555187.1"/>
    </source>
</evidence>
<name>A0A6J6JJC1_9ZZZZ</name>
<evidence type="ECO:0000313" key="3">
    <source>
        <dbReference type="EMBL" id="CAB4637387.1"/>
    </source>
</evidence>
<accession>A0A6J6JJC1</accession>
<keyword evidence="1" id="KW-0812">Transmembrane</keyword>
<gene>
    <name evidence="2" type="ORF">UFOPK1639_00030</name>
    <name evidence="3" type="ORF">UFOPK2132_00606</name>
</gene>
<feature type="transmembrane region" description="Helical" evidence="1">
    <location>
        <begin position="6"/>
        <end position="27"/>
    </location>
</feature>
<dbReference type="AlphaFoldDB" id="A0A6J6JJC1"/>
<evidence type="ECO:0000256" key="1">
    <source>
        <dbReference type="SAM" id="Phobius"/>
    </source>
</evidence>
<dbReference type="EMBL" id="CAEZTH010000002">
    <property type="protein sequence ID" value="CAB4555187.1"/>
    <property type="molecule type" value="Genomic_DNA"/>
</dbReference>